<dbReference type="PIRSF" id="PIRSF014972">
    <property type="entry name" value="FlK"/>
    <property type="match status" value="1"/>
</dbReference>
<dbReference type="Gene3D" id="3.10.129.10">
    <property type="entry name" value="Hotdog Thioesterase"/>
    <property type="match status" value="1"/>
</dbReference>
<dbReference type="PANTHER" id="PTHR36934:SF1">
    <property type="entry name" value="THIOESTERASE DOMAIN-CONTAINING PROTEIN"/>
    <property type="match status" value="1"/>
</dbReference>
<dbReference type="Pfam" id="PF22636">
    <property type="entry name" value="FlK"/>
    <property type="match status" value="1"/>
</dbReference>
<sequence length="130" mass="13475">MQIEIGAMGRAETAVTDANTAIAAGSGTLPVFGTPFMAALMERAAVNALAPYLDAGDGSVGTRLDITHDAATPVGMSVRAEAEVTGLDRRRVVFAVRAFDEAGQIGGGVHERFVVGAEKFLAKARSRKEA</sequence>
<evidence type="ECO:0000313" key="5">
    <source>
        <dbReference type="Proteomes" id="UP000607645"/>
    </source>
</evidence>
<dbReference type="SUPFAM" id="SSF54637">
    <property type="entry name" value="Thioesterase/thiol ester dehydrase-isomerase"/>
    <property type="match status" value="1"/>
</dbReference>
<gene>
    <name evidence="4" type="ORF">H8S62_04335</name>
</gene>
<feature type="binding site" evidence="2">
    <location>
        <position position="61"/>
    </location>
    <ligand>
        <name>substrate</name>
    </ligand>
</feature>
<evidence type="ECO:0000256" key="1">
    <source>
        <dbReference type="PIRSR" id="PIRSR014972-1"/>
    </source>
</evidence>
<comment type="caution">
    <text evidence="4">The sequence shown here is derived from an EMBL/GenBank/DDBJ whole genome shotgun (WGS) entry which is preliminary data.</text>
</comment>
<proteinExistence type="predicted"/>
<evidence type="ECO:0000256" key="2">
    <source>
        <dbReference type="PIRSR" id="PIRSR014972-2"/>
    </source>
</evidence>
<organism evidence="4 5">
    <name type="scientific">Lawsonibacter faecis</name>
    <dbReference type="NCBI Taxonomy" id="2763052"/>
    <lineage>
        <taxon>Bacteria</taxon>
        <taxon>Bacillati</taxon>
        <taxon>Bacillota</taxon>
        <taxon>Clostridia</taxon>
        <taxon>Eubacteriales</taxon>
        <taxon>Oscillospiraceae</taxon>
        <taxon>Lawsonibacter</taxon>
    </lineage>
</organism>
<dbReference type="RefSeq" id="WP_186918592.1">
    <property type="nucleotide sequence ID" value="NZ_JACOPQ010000002.1"/>
</dbReference>
<evidence type="ECO:0000313" key="4">
    <source>
        <dbReference type="EMBL" id="MBC5736237.1"/>
    </source>
</evidence>
<evidence type="ECO:0000259" key="3">
    <source>
        <dbReference type="Pfam" id="PF22636"/>
    </source>
</evidence>
<dbReference type="EMBL" id="JACOPQ010000002">
    <property type="protein sequence ID" value="MBC5736237.1"/>
    <property type="molecule type" value="Genomic_DNA"/>
</dbReference>
<feature type="active site" evidence="1">
    <location>
        <position position="68"/>
    </location>
</feature>
<feature type="active site" evidence="1">
    <location>
        <position position="42"/>
    </location>
</feature>
<feature type="active site" evidence="1">
    <location>
        <position position="34"/>
    </location>
</feature>
<keyword evidence="5" id="KW-1185">Reference proteome</keyword>
<dbReference type="AlphaFoldDB" id="A0A8J6J4X0"/>
<dbReference type="InterPro" id="IPR054485">
    <property type="entry name" value="FlK-like_dom"/>
</dbReference>
<reference evidence="4" key="1">
    <citation type="submission" date="2020-08" db="EMBL/GenBank/DDBJ databases">
        <title>Genome public.</title>
        <authorList>
            <person name="Liu C."/>
            <person name="Sun Q."/>
        </authorList>
    </citation>
    <scope>NUCLEOTIDE SEQUENCE</scope>
    <source>
        <strain evidence="4">NSJ-52</strain>
    </source>
</reference>
<accession>A0A8J6J4X0</accession>
<feature type="binding site" evidence="2">
    <location>
        <position position="112"/>
    </location>
    <ligand>
        <name>substrate</name>
    </ligand>
</feature>
<dbReference type="PANTHER" id="PTHR36934">
    <property type="entry name" value="BLR0278 PROTEIN"/>
    <property type="match status" value="1"/>
</dbReference>
<dbReference type="Proteomes" id="UP000607645">
    <property type="component" value="Unassembled WGS sequence"/>
</dbReference>
<dbReference type="InterPro" id="IPR025540">
    <property type="entry name" value="FlK"/>
</dbReference>
<feature type="domain" description="Fluoroacetyl-CoA-specific thioesterase-like" evidence="3">
    <location>
        <begin position="15"/>
        <end position="116"/>
    </location>
</feature>
<dbReference type="InterPro" id="IPR029069">
    <property type="entry name" value="HotDog_dom_sf"/>
</dbReference>
<name>A0A8J6J4X0_9FIRM</name>
<feature type="binding site" evidence="2">
    <location>
        <position position="61"/>
    </location>
    <ligand>
        <name>CoA</name>
        <dbReference type="ChEBI" id="CHEBI:57287"/>
    </ligand>
</feature>
<protein>
    <submittedName>
        <fullName evidence="4">Thioesterase family protein</fullName>
    </submittedName>
</protein>